<evidence type="ECO:0000256" key="3">
    <source>
        <dbReference type="ARBA" id="ARBA00022692"/>
    </source>
</evidence>
<dbReference type="Gene3D" id="2.10.25.140">
    <property type="match status" value="5"/>
</dbReference>
<dbReference type="GeneID" id="116292489"/>
<feature type="domain" description="DSL" evidence="12">
    <location>
        <begin position="152"/>
        <end position="196"/>
    </location>
</feature>
<dbReference type="GO" id="GO:0016020">
    <property type="term" value="C:membrane"/>
    <property type="evidence" value="ECO:0007669"/>
    <property type="project" value="UniProtKB-SubCell"/>
</dbReference>
<feature type="disulfide bond" evidence="8">
    <location>
        <begin position="221"/>
        <end position="230"/>
    </location>
</feature>
<evidence type="ECO:0000256" key="4">
    <source>
        <dbReference type="ARBA" id="ARBA00022737"/>
    </source>
</evidence>
<evidence type="ECO:0000256" key="2">
    <source>
        <dbReference type="ARBA" id="ARBA00022536"/>
    </source>
</evidence>
<feature type="domain" description="DSL" evidence="12">
    <location>
        <begin position="219"/>
        <end position="263"/>
    </location>
</feature>
<comment type="function">
    <text evidence="9">Putative Notch ligand involved in the mediation of Notch signaling.</text>
</comment>
<evidence type="ECO:0000256" key="7">
    <source>
        <dbReference type="ARBA" id="ARBA00023180"/>
    </source>
</evidence>
<keyword evidence="4 9" id="KW-0677">Repeat</keyword>
<dbReference type="PANTHER" id="PTHR24043">
    <property type="entry name" value="SCAVENGER RECEPTOR CLASS F"/>
    <property type="match status" value="1"/>
</dbReference>
<gene>
    <name evidence="14" type="primary">LOC116292489</name>
</gene>
<organism evidence="13 14">
    <name type="scientific">Actinia tenebrosa</name>
    <name type="common">Australian red waratah sea anemone</name>
    <dbReference type="NCBI Taxonomy" id="6105"/>
    <lineage>
        <taxon>Eukaryota</taxon>
        <taxon>Metazoa</taxon>
        <taxon>Cnidaria</taxon>
        <taxon>Anthozoa</taxon>
        <taxon>Hexacorallia</taxon>
        <taxon>Actiniaria</taxon>
        <taxon>Actiniidae</taxon>
        <taxon>Actinia</taxon>
    </lineage>
</organism>
<evidence type="ECO:0000259" key="12">
    <source>
        <dbReference type="PROSITE" id="PS51051"/>
    </source>
</evidence>
<evidence type="ECO:0000313" key="14">
    <source>
        <dbReference type="RefSeq" id="XP_031555681.1"/>
    </source>
</evidence>
<accession>A0A6P8HIL0</accession>
<feature type="disulfide bond" evidence="8">
    <location>
        <begin position="187"/>
        <end position="196"/>
    </location>
</feature>
<keyword evidence="2 9" id="KW-0245">EGF-like domain</keyword>
<dbReference type="Pfam" id="PF01414">
    <property type="entry name" value="DSL"/>
    <property type="match status" value="3"/>
</dbReference>
<keyword evidence="7" id="KW-0325">Glycoprotein</keyword>
<evidence type="ECO:0000256" key="5">
    <source>
        <dbReference type="ARBA" id="ARBA00022989"/>
    </source>
</evidence>
<keyword evidence="13" id="KW-1185">Reference proteome</keyword>
<evidence type="ECO:0000256" key="6">
    <source>
        <dbReference type="ARBA" id="ARBA00023157"/>
    </source>
</evidence>
<feature type="disulfide bond" evidence="8">
    <location>
        <begin position="167"/>
        <end position="179"/>
    </location>
</feature>
<feature type="region of interest" description="Disordered" evidence="10">
    <location>
        <begin position="512"/>
        <end position="548"/>
    </location>
</feature>
<dbReference type="Pfam" id="PF07657">
    <property type="entry name" value="MNNL"/>
    <property type="match status" value="1"/>
</dbReference>
<evidence type="ECO:0000256" key="1">
    <source>
        <dbReference type="ARBA" id="ARBA00022473"/>
    </source>
</evidence>
<evidence type="ECO:0000256" key="11">
    <source>
        <dbReference type="SAM" id="Phobius"/>
    </source>
</evidence>
<comment type="subcellular location">
    <subcellularLocation>
        <location evidence="9">Membrane</location>
        <topology evidence="9">Single-pass type I membrane protein</topology>
    </subcellularLocation>
</comment>
<keyword evidence="6 8" id="KW-1015">Disulfide bond</keyword>
<sequence>MKSRVSVKGKGKFVVILKKMINSGGTAWNNDCCDSWCASECDTYFKVCLTAFPRPTSISNCMSGVQTSRKLGGNTFAKDYKVERPFNIKTQDFGVFIEAWDGDSSSDKVIDKHSATITAIPTYNGTVITSNTISLTGRRNASKTTLEIQYQLYCDRFYYGPTCGIYCKYSDDINGHYFCNDNGTKVCLENWYGNNCTLWCFPRNSSSDEHYSCLSNSSIKCDPGWYGKNCTTYCWPKNNQYSNYSCDNNGTKICAAFWYGTMCNAFCKPGGVGHYRCDNATGTKVCHEDWYGASCTSYCVATNNDSTGHYSCDPGNGTKVCHKDWYGANCNLSCSSNQSLHQISCNSTDTIKSCAKFAVMCGNSLVSTTPMPTSSIIPKTNFSVFTTKLINLSVLISMSTIVNTRPTISNVSSTLYVQPTMTALNESTDMNTTKSTGKQTRQSEAWKYVSVSLGIVAFLVITTVMLIKFMRARIRRRIGMCDQDEKKEEPPHLEDSYAVTLKQVRGQRMSIQSKDGFTIPPETPECFQIKDPSTRLLPEDSSLNRGIN</sequence>
<protein>
    <recommendedName>
        <fullName evidence="9">Delta-like protein</fullName>
    </recommendedName>
</protein>
<dbReference type="Proteomes" id="UP000515163">
    <property type="component" value="Unplaced"/>
</dbReference>
<feature type="disulfide bond" evidence="8">
    <location>
        <begin position="234"/>
        <end position="246"/>
    </location>
</feature>
<keyword evidence="9 11" id="KW-0472">Membrane</keyword>
<keyword evidence="5 9" id="KW-1133">Transmembrane helix</keyword>
<dbReference type="PANTHER" id="PTHR24043:SF12">
    <property type="entry name" value="DELTA-LIKE PROTEIN"/>
    <property type="match status" value="1"/>
</dbReference>
<keyword evidence="9" id="KW-0732">Signal</keyword>
<dbReference type="SMART" id="SM00051">
    <property type="entry name" value="DSL"/>
    <property type="match status" value="3"/>
</dbReference>
<feature type="disulfide bond" evidence="8">
    <location>
        <begin position="254"/>
        <end position="263"/>
    </location>
</feature>
<dbReference type="AlphaFoldDB" id="A0A6P8HIL0"/>
<dbReference type="OrthoDB" id="5972999at2759"/>
<dbReference type="GO" id="GO:0007219">
    <property type="term" value="P:Notch signaling pathway"/>
    <property type="evidence" value="ECO:0007669"/>
    <property type="project" value="InterPro"/>
</dbReference>
<evidence type="ECO:0000256" key="10">
    <source>
        <dbReference type="SAM" id="MobiDB-lite"/>
    </source>
</evidence>
<keyword evidence="1 9" id="KW-0217">Developmental protein</keyword>
<dbReference type="KEGG" id="aten:116292489"/>
<feature type="disulfide bond" evidence="8">
    <location>
        <begin position="154"/>
        <end position="163"/>
    </location>
</feature>
<reference evidence="14" key="1">
    <citation type="submission" date="2025-08" db="UniProtKB">
        <authorList>
            <consortium name="RefSeq"/>
        </authorList>
    </citation>
    <scope>IDENTIFICATION</scope>
    <source>
        <tissue evidence="14">Tentacle</tissue>
    </source>
</reference>
<proteinExistence type="predicted"/>
<dbReference type="InterPro" id="IPR001774">
    <property type="entry name" value="DSL"/>
</dbReference>
<dbReference type="RefSeq" id="XP_031555681.1">
    <property type="nucleotide sequence ID" value="XM_031699821.1"/>
</dbReference>
<evidence type="ECO:0000313" key="13">
    <source>
        <dbReference type="Proteomes" id="UP000515163"/>
    </source>
</evidence>
<keyword evidence="3 9" id="KW-0812">Transmembrane</keyword>
<name>A0A6P8HIL0_ACTTE</name>
<dbReference type="InParanoid" id="A0A6P8HIL0"/>
<feature type="transmembrane region" description="Helical" evidence="11">
    <location>
        <begin position="445"/>
        <end position="467"/>
    </location>
</feature>
<dbReference type="InterPro" id="IPR042635">
    <property type="entry name" value="MEGF10/SREC1/2-like"/>
</dbReference>
<dbReference type="PROSITE" id="PS51051">
    <property type="entry name" value="DSL"/>
    <property type="match status" value="2"/>
</dbReference>
<evidence type="ECO:0000256" key="9">
    <source>
        <dbReference type="RuleBase" id="RU280815"/>
    </source>
</evidence>
<dbReference type="GO" id="GO:0005044">
    <property type="term" value="F:scavenger receptor activity"/>
    <property type="evidence" value="ECO:0007669"/>
    <property type="project" value="InterPro"/>
</dbReference>
<evidence type="ECO:0000256" key="8">
    <source>
        <dbReference type="PROSITE-ProRule" id="PRU00377"/>
    </source>
</evidence>
<dbReference type="InterPro" id="IPR011651">
    <property type="entry name" value="Notch_ligand_N"/>
</dbReference>